<protein>
    <submittedName>
        <fullName evidence="1">Uncharacterized protein</fullName>
    </submittedName>
</protein>
<accession>A0A7Y3RK16</accession>
<name>A0A7Y3RK16_9PROT</name>
<comment type="caution">
    <text evidence="1">The sequence shown here is derived from an EMBL/GenBank/DDBJ whole genome shotgun (WGS) entry which is preliminary data.</text>
</comment>
<dbReference type="RefSeq" id="WP_173197010.1">
    <property type="nucleotide sequence ID" value="NZ_JABFCX010000002.1"/>
</dbReference>
<sequence>MIEQDDLLLLSHLRTHAVGNDEMRARSCDALAEDPGRAAGRVLGWALQRTLEHLRRHGRRGWRMDQGVVPSPQETRLLSMIRAIADRREDEARQAALWLVPEREVQTLLDRAAPLLGFYAPAIPERRRAAATA</sequence>
<gene>
    <name evidence="1" type="ORF">HK107_04085</name>
</gene>
<reference evidence="1 2" key="1">
    <citation type="submission" date="2020-05" db="EMBL/GenBank/DDBJ databases">
        <title>Parvularcula mediterraneae sp. nov., isolated from polypropylene straw from shallow seawater of the seashore of Laganas in Zakynthos island, Greece.</title>
        <authorList>
            <person name="Szabo I."/>
            <person name="Al-Omari J."/>
            <person name="Rado J."/>
            <person name="Szerdahelyi G.S."/>
        </authorList>
    </citation>
    <scope>NUCLEOTIDE SEQUENCE [LARGE SCALE GENOMIC DNA]</scope>
    <source>
        <strain evidence="1 2">ZS-1/3</strain>
    </source>
</reference>
<organism evidence="1 2">
    <name type="scientific">Parvularcula mediterranea</name>
    <dbReference type="NCBI Taxonomy" id="2732508"/>
    <lineage>
        <taxon>Bacteria</taxon>
        <taxon>Pseudomonadati</taxon>
        <taxon>Pseudomonadota</taxon>
        <taxon>Alphaproteobacteria</taxon>
        <taxon>Parvularculales</taxon>
        <taxon>Parvularculaceae</taxon>
        <taxon>Parvularcula</taxon>
    </lineage>
</organism>
<dbReference type="EMBL" id="JABFCX010000002">
    <property type="protein sequence ID" value="NNU15499.1"/>
    <property type="molecule type" value="Genomic_DNA"/>
</dbReference>
<dbReference type="Proteomes" id="UP000536835">
    <property type="component" value="Unassembled WGS sequence"/>
</dbReference>
<proteinExistence type="predicted"/>
<dbReference type="AlphaFoldDB" id="A0A7Y3RK16"/>
<keyword evidence="2" id="KW-1185">Reference proteome</keyword>
<evidence type="ECO:0000313" key="1">
    <source>
        <dbReference type="EMBL" id="NNU15499.1"/>
    </source>
</evidence>
<evidence type="ECO:0000313" key="2">
    <source>
        <dbReference type="Proteomes" id="UP000536835"/>
    </source>
</evidence>